<feature type="domain" description="DUF7373" evidence="3">
    <location>
        <begin position="73"/>
        <end position="264"/>
    </location>
</feature>
<accession>L1MDG6</accession>
<dbReference type="eggNOG" id="ENOG5030N7B">
    <property type="taxonomic scope" value="Bacteria"/>
</dbReference>
<evidence type="ECO:0000313" key="5">
    <source>
        <dbReference type="EMBL" id="EKX89014.1"/>
    </source>
</evidence>
<evidence type="ECO:0000256" key="2">
    <source>
        <dbReference type="SAM" id="SignalP"/>
    </source>
</evidence>
<evidence type="ECO:0000256" key="1">
    <source>
        <dbReference type="SAM" id="MobiDB-lite"/>
    </source>
</evidence>
<comment type="caution">
    <text evidence="5">The sequence shown here is derived from an EMBL/GenBank/DDBJ whole genome shotgun (WGS) entry which is preliminary data.</text>
</comment>
<feature type="chain" id="PRO_5038587258" evidence="2">
    <location>
        <begin position="22"/>
        <end position="443"/>
    </location>
</feature>
<reference evidence="5 6" key="1">
    <citation type="submission" date="2012-05" db="EMBL/GenBank/DDBJ databases">
        <authorList>
            <person name="Weinstock G."/>
            <person name="Sodergren E."/>
            <person name="Lobos E.A."/>
            <person name="Fulton L."/>
            <person name="Fulton R."/>
            <person name="Courtney L."/>
            <person name="Fronick C."/>
            <person name="O'Laughlin M."/>
            <person name="Godfrey J."/>
            <person name="Wilson R.M."/>
            <person name="Miner T."/>
            <person name="Farmer C."/>
            <person name="Delehaunty K."/>
            <person name="Cordes M."/>
            <person name="Minx P."/>
            <person name="Tomlinson C."/>
            <person name="Chen J."/>
            <person name="Wollam A."/>
            <person name="Pepin K.H."/>
            <person name="Bhonagiri V."/>
            <person name="Zhang X."/>
            <person name="Suruliraj S."/>
            <person name="Warren W."/>
            <person name="Mitreva M."/>
            <person name="Mardis E.R."/>
            <person name="Wilson R.K."/>
        </authorList>
    </citation>
    <scope>NUCLEOTIDE SEQUENCE [LARGE SCALE GENOMIC DNA]</scope>
    <source>
        <strain evidence="5 6">F0235</strain>
    </source>
</reference>
<evidence type="ECO:0000259" key="3">
    <source>
        <dbReference type="Pfam" id="PF24088"/>
    </source>
</evidence>
<feature type="signal peptide" evidence="2">
    <location>
        <begin position="1"/>
        <end position="21"/>
    </location>
</feature>
<proteinExistence type="predicted"/>
<dbReference type="HOGENOM" id="CLU_519459_0_0_11"/>
<dbReference type="PROSITE" id="PS51257">
    <property type="entry name" value="PROKAR_LIPOPROTEIN"/>
    <property type="match status" value="1"/>
</dbReference>
<feature type="domain" description="DUF7373" evidence="4">
    <location>
        <begin position="293"/>
        <end position="433"/>
    </location>
</feature>
<feature type="compositionally biased region" description="Polar residues" evidence="1">
    <location>
        <begin position="26"/>
        <end position="42"/>
    </location>
</feature>
<name>L1MDG6_9CORY</name>
<dbReference type="Pfam" id="PF24088">
    <property type="entry name" value="DUF7373"/>
    <property type="match status" value="1"/>
</dbReference>
<dbReference type="RefSeq" id="WP_006061448.1">
    <property type="nucleotide sequence ID" value="NZ_KB290820.1"/>
</dbReference>
<keyword evidence="2" id="KW-0732">Signal</keyword>
<protein>
    <submittedName>
        <fullName evidence="5">Uncharacterized protein</fullName>
    </submittedName>
</protein>
<feature type="region of interest" description="Disordered" evidence="1">
    <location>
        <begin position="26"/>
        <end position="50"/>
    </location>
</feature>
<dbReference type="PATRIC" id="fig|1035195.3.peg.1814"/>
<evidence type="ECO:0000313" key="6">
    <source>
        <dbReference type="Proteomes" id="UP000010445"/>
    </source>
</evidence>
<sequence>MKKLKASVVALLSVALLSACGNLPNPLSKSQDGSTEQTSTATDAVGAGKESDAAKAFDTGGFKTEPLKPIPDPTPETGHITESFLLAEYVPMPYEVDPVLSKGKGGRAVFGAGNLGMIASNRAVNMLKAYDDRLQSGYYNSAEAPKARAVDPATTTFQVVLRYDSPATAQEVAQKLAEEITAPVAENELAVSYVPDSIPNMPNTYAAHYTSESTGETDYSAFTPYNEYVVYTWTSTPVGQEQWSRDYVKKSYDKQIPLLEQFPGIKTPAGYGKATKYPPHDPNNIAIYALQKRETDSAQVPGTYGPRGTASLYSNTKNIYDTITQAGSVKNGKAVSLVFRADNDFGAQAILNSFMSNDLQAGAKQYDEPQGVPGTSCTENEEVNGTQYACYVTNGRYVADVSDRAYTNKPQDKAEKKQLVSQMAAAQYEILKKADQKIENVKN</sequence>
<dbReference type="AlphaFoldDB" id="L1MDG6"/>
<dbReference type="Proteomes" id="UP000010445">
    <property type="component" value="Unassembled WGS sequence"/>
</dbReference>
<dbReference type="STRING" id="1035195.HMPREF9997_02019"/>
<dbReference type="OrthoDB" id="4398318at2"/>
<gene>
    <name evidence="5" type="ORF">HMPREF9997_02019</name>
</gene>
<dbReference type="InterPro" id="IPR055797">
    <property type="entry name" value="DUF7373"/>
</dbReference>
<organism evidence="5 6">
    <name type="scientific">Corynebacterium durum F0235</name>
    <dbReference type="NCBI Taxonomy" id="1035195"/>
    <lineage>
        <taxon>Bacteria</taxon>
        <taxon>Bacillati</taxon>
        <taxon>Actinomycetota</taxon>
        <taxon>Actinomycetes</taxon>
        <taxon>Mycobacteriales</taxon>
        <taxon>Corynebacteriaceae</taxon>
        <taxon>Corynebacterium</taxon>
    </lineage>
</organism>
<keyword evidence="6" id="KW-1185">Reference proteome</keyword>
<feature type="region of interest" description="Disordered" evidence="1">
    <location>
        <begin position="56"/>
        <end position="75"/>
    </location>
</feature>
<dbReference type="EMBL" id="AMEM01000030">
    <property type="protein sequence ID" value="EKX89014.1"/>
    <property type="molecule type" value="Genomic_DNA"/>
</dbReference>
<dbReference type="Pfam" id="PF24092">
    <property type="entry name" value="DUF7373_C"/>
    <property type="match status" value="1"/>
</dbReference>
<evidence type="ECO:0000259" key="4">
    <source>
        <dbReference type="Pfam" id="PF24092"/>
    </source>
</evidence>
<dbReference type="InterPro" id="IPR056463">
    <property type="entry name" value="DUF7373_C"/>
</dbReference>